<feature type="transmembrane region" description="Helical" evidence="1">
    <location>
        <begin position="42"/>
        <end position="65"/>
    </location>
</feature>
<sequence>MFKETYQLLYRRSKWLYLYHVFFATLGVFYFISMLFDFELEPIWSLSMSVMLSITTMLAIAATVIQANSSSKNTDGQ</sequence>
<accession>A0A8J6QLL2</accession>
<keyword evidence="1" id="KW-0812">Transmembrane</keyword>
<dbReference type="Proteomes" id="UP000638014">
    <property type="component" value="Unassembled WGS sequence"/>
</dbReference>
<keyword evidence="1" id="KW-0472">Membrane</keyword>
<evidence type="ECO:0000313" key="2">
    <source>
        <dbReference type="EMBL" id="MBD1390462.1"/>
    </source>
</evidence>
<dbReference type="RefSeq" id="WP_191145529.1">
    <property type="nucleotide sequence ID" value="NZ_JACXAF010000018.1"/>
</dbReference>
<evidence type="ECO:0000256" key="1">
    <source>
        <dbReference type="SAM" id="Phobius"/>
    </source>
</evidence>
<proteinExistence type="predicted"/>
<dbReference type="AlphaFoldDB" id="A0A8J6QLL2"/>
<protein>
    <submittedName>
        <fullName evidence="2">Uncharacterized protein</fullName>
    </submittedName>
</protein>
<name>A0A8J6QLL2_9GAMM</name>
<keyword evidence="3" id="KW-1185">Reference proteome</keyword>
<organism evidence="2 3">
    <name type="scientific">Neiella litorisoli</name>
    <dbReference type="NCBI Taxonomy" id="2771431"/>
    <lineage>
        <taxon>Bacteria</taxon>
        <taxon>Pseudomonadati</taxon>
        <taxon>Pseudomonadota</taxon>
        <taxon>Gammaproteobacteria</taxon>
        <taxon>Alteromonadales</taxon>
        <taxon>Echinimonadaceae</taxon>
        <taxon>Neiella</taxon>
    </lineage>
</organism>
<reference evidence="2" key="1">
    <citation type="submission" date="2020-09" db="EMBL/GenBank/DDBJ databases">
        <title>A novel bacterium of genus Neiella, isolated from South China Sea.</title>
        <authorList>
            <person name="Huang H."/>
            <person name="Mo K."/>
            <person name="Hu Y."/>
        </authorList>
    </citation>
    <scope>NUCLEOTIDE SEQUENCE</scope>
    <source>
        <strain evidence="2">HB171785</strain>
    </source>
</reference>
<comment type="caution">
    <text evidence="2">The sequence shown here is derived from an EMBL/GenBank/DDBJ whole genome shotgun (WGS) entry which is preliminary data.</text>
</comment>
<evidence type="ECO:0000313" key="3">
    <source>
        <dbReference type="Proteomes" id="UP000638014"/>
    </source>
</evidence>
<feature type="transmembrane region" description="Helical" evidence="1">
    <location>
        <begin position="16"/>
        <end position="36"/>
    </location>
</feature>
<gene>
    <name evidence="2" type="ORF">IC617_13555</name>
</gene>
<keyword evidence="1" id="KW-1133">Transmembrane helix</keyword>
<dbReference type="EMBL" id="JACXAF010000018">
    <property type="protein sequence ID" value="MBD1390462.1"/>
    <property type="molecule type" value="Genomic_DNA"/>
</dbReference>